<evidence type="ECO:0000256" key="4">
    <source>
        <dbReference type="ARBA" id="ARBA00008484"/>
    </source>
</evidence>
<evidence type="ECO:0000256" key="5">
    <source>
        <dbReference type="ARBA" id="ARBA00009862"/>
    </source>
</evidence>
<name>A0ABD0T032_LOXSC</name>
<evidence type="ECO:0000313" key="19">
    <source>
        <dbReference type="Proteomes" id="UP001549921"/>
    </source>
</evidence>
<accession>A0ABD0T032</accession>
<feature type="domain" description="Radical SAM core" evidence="17">
    <location>
        <begin position="62"/>
        <end position="279"/>
    </location>
</feature>
<dbReference type="Pfam" id="PF06463">
    <property type="entry name" value="Mob_synth_C"/>
    <property type="match status" value="1"/>
</dbReference>
<keyword evidence="14" id="KW-0456">Lyase</keyword>
<dbReference type="CDD" id="cd01420">
    <property type="entry name" value="MoaC_PE"/>
    <property type="match status" value="1"/>
</dbReference>
<proteinExistence type="inferred from homology"/>
<dbReference type="SFLD" id="SFLDG01383">
    <property type="entry name" value="cyclic_pyranopterin_phosphate"/>
    <property type="match status" value="1"/>
</dbReference>
<dbReference type="Gene3D" id="3.20.20.70">
    <property type="entry name" value="Aldolase class I"/>
    <property type="match status" value="1"/>
</dbReference>
<evidence type="ECO:0000256" key="12">
    <source>
        <dbReference type="ARBA" id="ARBA00023134"/>
    </source>
</evidence>
<keyword evidence="9" id="KW-0547">Nucleotide-binding</keyword>
<dbReference type="GO" id="GO:0006777">
    <property type="term" value="P:Mo-molybdopterin cofactor biosynthetic process"/>
    <property type="evidence" value="ECO:0007669"/>
    <property type="project" value="UniProtKB-KW"/>
</dbReference>
<protein>
    <recommendedName>
        <fullName evidence="17">Radical SAM core domain-containing protein</fullName>
    </recommendedName>
</protein>
<keyword evidence="6" id="KW-0004">4Fe-4S</keyword>
<dbReference type="GO" id="GO:0061799">
    <property type="term" value="F:cyclic pyranopterin monophosphate synthase activity"/>
    <property type="evidence" value="ECO:0007669"/>
    <property type="project" value="UniProtKB-EC"/>
</dbReference>
<dbReference type="SFLD" id="SFLDG01067">
    <property type="entry name" value="SPASM/twitch_domain_containing"/>
    <property type="match status" value="1"/>
</dbReference>
<dbReference type="PROSITE" id="PS51918">
    <property type="entry name" value="RADICAL_SAM"/>
    <property type="match status" value="1"/>
</dbReference>
<dbReference type="Gene3D" id="3.30.70.640">
    <property type="entry name" value="Molybdopterin cofactor biosynthesis C (MoaC) domain"/>
    <property type="match status" value="1"/>
</dbReference>
<dbReference type="InterPro" id="IPR040064">
    <property type="entry name" value="MoaA-like"/>
</dbReference>
<keyword evidence="10" id="KW-0408">Iron</keyword>
<dbReference type="InterPro" id="IPR000385">
    <property type="entry name" value="MoaA_NifB_PqqE_Fe-S-bd_CS"/>
</dbReference>
<dbReference type="SFLD" id="SFLDS00029">
    <property type="entry name" value="Radical_SAM"/>
    <property type="match status" value="1"/>
</dbReference>
<evidence type="ECO:0000313" key="18">
    <source>
        <dbReference type="EMBL" id="KAL0830936.1"/>
    </source>
</evidence>
<dbReference type="GO" id="GO:0005525">
    <property type="term" value="F:GTP binding"/>
    <property type="evidence" value="ECO:0007669"/>
    <property type="project" value="UniProtKB-KW"/>
</dbReference>
<evidence type="ECO:0000256" key="7">
    <source>
        <dbReference type="ARBA" id="ARBA00022691"/>
    </source>
</evidence>
<dbReference type="InterPro" id="IPR013785">
    <property type="entry name" value="Aldolase_TIM"/>
</dbReference>
<reference evidence="18 19" key="1">
    <citation type="submission" date="2024-06" db="EMBL/GenBank/DDBJ databases">
        <title>A chromosome-level genome assembly of beet webworm, Loxostege sticticalis.</title>
        <authorList>
            <person name="Zhang Y."/>
        </authorList>
    </citation>
    <scope>NUCLEOTIDE SEQUENCE [LARGE SCALE GENOMIC DNA]</scope>
    <source>
        <strain evidence="18">AQ028</strain>
        <tissue evidence="18">Male pupae</tissue>
    </source>
</reference>
<dbReference type="HAMAP" id="MF_01224_B">
    <property type="entry name" value="MoaC_B"/>
    <property type="match status" value="1"/>
</dbReference>
<comment type="catalytic activity">
    <reaction evidence="15">
        <text>GTP + AH2 + S-adenosyl-L-methionine = (8S)-3',8-cyclo-7,8-dihydroguanosine 5'-triphosphate + 5'-deoxyadenosine + L-methionine + A + H(+)</text>
        <dbReference type="Rhea" id="RHEA:49576"/>
        <dbReference type="ChEBI" id="CHEBI:13193"/>
        <dbReference type="ChEBI" id="CHEBI:15378"/>
        <dbReference type="ChEBI" id="CHEBI:17319"/>
        <dbReference type="ChEBI" id="CHEBI:17499"/>
        <dbReference type="ChEBI" id="CHEBI:37565"/>
        <dbReference type="ChEBI" id="CHEBI:57844"/>
        <dbReference type="ChEBI" id="CHEBI:59789"/>
        <dbReference type="ChEBI" id="CHEBI:131766"/>
        <dbReference type="EC" id="4.1.99.22"/>
    </reaction>
</comment>
<dbReference type="InterPro" id="IPR010505">
    <property type="entry name" value="MoaA_twitch"/>
</dbReference>
<dbReference type="InterPro" id="IPR006638">
    <property type="entry name" value="Elp3/MiaA/NifB-like_rSAM"/>
</dbReference>
<dbReference type="NCBIfam" id="NF006870">
    <property type="entry name" value="PRK09364.1"/>
    <property type="match status" value="1"/>
</dbReference>
<dbReference type="NCBIfam" id="TIGR00581">
    <property type="entry name" value="moaC"/>
    <property type="match status" value="1"/>
</dbReference>
<evidence type="ECO:0000256" key="16">
    <source>
        <dbReference type="SAM" id="MobiDB-lite"/>
    </source>
</evidence>
<feature type="region of interest" description="Disordered" evidence="16">
    <location>
        <begin position="408"/>
        <end position="444"/>
    </location>
</feature>
<dbReference type="AlphaFoldDB" id="A0ABD0T032"/>
<evidence type="ECO:0000256" key="11">
    <source>
        <dbReference type="ARBA" id="ARBA00023014"/>
    </source>
</evidence>
<dbReference type="InterPro" id="IPR013483">
    <property type="entry name" value="MoaA"/>
</dbReference>
<evidence type="ECO:0000256" key="8">
    <source>
        <dbReference type="ARBA" id="ARBA00022723"/>
    </source>
</evidence>
<dbReference type="InterPro" id="IPR002820">
    <property type="entry name" value="Mopterin_CF_biosynth-C_dom"/>
</dbReference>
<dbReference type="Pfam" id="PF04055">
    <property type="entry name" value="Radical_SAM"/>
    <property type="match status" value="1"/>
</dbReference>
<dbReference type="GO" id="GO:0061798">
    <property type="term" value="F:GTP 3',8'-cyclase activity"/>
    <property type="evidence" value="ECO:0007669"/>
    <property type="project" value="UniProtKB-EC"/>
</dbReference>
<dbReference type="CDD" id="cd21117">
    <property type="entry name" value="Twitch_MoaA"/>
    <property type="match status" value="1"/>
</dbReference>
<organism evidence="18 19">
    <name type="scientific">Loxostege sticticalis</name>
    <name type="common">Beet webworm moth</name>
    <dbReference type="NCBI Taxonomy" id="481309"/>
    <lineage>
        <taxon>Eukaryota</taxon>
        <taxon>Metazoa</taxon>
        <taxon>Ecdysozoa</taxon>
        <taxon>Arthropoda</taxon>
        <taxon>Hexapoda</taxon>
        <taxon>Insecta</taxon>
        <taxon>Pterygota</taxon>
        <taxon>Neoptera</taxon>
        <taxon>Endopterygota</taxon>
        <taxon>Lepidoptera</taxon>
        <taxon>Glossata</taxon>
        <taxon>Ditrysia</taxon>
        <taxon>Pyraloidea</taxon>
        <taxon>Crambidae</taxon>
        <taxon>Pyraustinae</taxon>
        <taxon>Loxostege</taxon>
    </lineage>
</organism>
<dbReference type="Proteomes" id="UP001549921">
    <property type="component" value="Unassembled WGS sequence"/>
</dbReference>
<dbReference type="GO" id="GO:0046872">
    <property type="term" value="F:metal ion binding"/>
    <property type="evidence" value="ECO:0007669"/>
    <property type="project" value="UniProtKB-KW"/>
</dbReference>
<dbReference type="InterPro" id="IPR058240">
    <property type="entry name" value="rSAM_sf"/>
</dbReference>
<keyword evidence="7" id="KW-0949">S-adenosyl-L-methionine</keyword>
<keyword evidence="8" id="KW-0479">Metal-binding</keyword>
<keyword evidence="12" id="KW-0342">GTP-binding</keyword>
<keyword evidence="13" id="KW-0501">Molybdenum cofactor biosynthesis</keyword>
<dbReference type="SUPFAM" id="SSF102114">
    <property type="entry name" value="Radical SAM enzymes"/>
    <property type="match status" value="1"/>
</dbReference>
<keyword evidence="11" id="KW-0411">Iron-sulfur</keyword>
<evidence type="ECO:0000256" key="15">
    <source>
        <dbReference type="ARBA" id="ARBA00048697"/>
    </source>
</evidence>
<evidence type="ECO:0000256" key="2">
    <source>
        <dbReference type="ARBA" id="ARBA00001966"/>
    </source>
</evidence>
<gene>
    <name evidence="18" type="ORF">ABMA28_003016</name>
</gene>
<dbReference type="InterPro" id="IPR023045">
    <property type="entry name" value="MoaC"/>
</dbReference>
<dbReference type="PROSITE" id="PS01305">
    <property type="entry name" value="MOAA_NIFB_PQQE"/>
    <property type="match status" value="1"/>
</dbReference>
<dbReference type="HAMAP" id="MF_01225_B">
    <property type="entry name" value="MoaA_B"/>
    <property type="match status" value="1"/>
</dbReference>
<evidence type="ECO:0000256" key="13">
    <source>
        <dbReference type="ARBA" id="ARBA00023150"/>
    </source>
</evidence>
<comment type="cofactor">
    <cofactor evidence="2">
        <name>[4Fe-4S] cluster</name>
        <dbReference type="ChEBI" id="CHEBI:49883"/>
    </cofactor>
</comment>
<dbReference type="SFLD" id="SFLDG01386">
    <property type="entry name" value="main_SPASM_domain-containing"/>
    <property type="match status" value="1"/>
</dbReference>
<dbReference type="Pfam" id="PF01967">
    <property type="entry name" value="MoaC"/>
    <property type="match status" value="1"/>
</dbReference>
<evidence type="ECO:0000256" key="6">
    <source>
        <dbReference type="ARBA" id="ARBA00022485"/>
    </source>
</evidence>
<comment type="catalytic activity">
    <reaction evidence="1">
        <text>(8S)-3',8-cyclo-7,8-dihydroguanosine 5'-triphosphate = cyclic pyranopterin phosphate + diphosphate</text>
        <dbReference type="Rhea" id="RHEA:49580"/>
        <dbReference type="ChEBI" id="CHEBI:33019"/>
        <dbReference type="ChEBI" id="CHEBI:59648"/>
        <dbReference type="ChEBI" id="CHEBI:131766"/>
        <dbReference type="EC" id="4.6.1.17"/>
    </reaction>
</comment>
<evidence type="ECO:0000256" key="14">
    <source>
        <dbReference type="ARBA" id="ARBA00023239"/>
    </source>
</evidence>
<dbReference type="GO" id="GO:0051539">
    <property type="term" value="F:4 iron, 4 sulfur cluster binding"/>
    <property type="evidence" value="ECO:0007669"/>
    <property type="project" value="UniProtKB-KW"/>
</dbReference>
<dbReference type="CDD" id="cd01335">
    <property type="entry name" value="Radical_SAM"/>
    <property type="match status" value="1"/>
</dbReference>
<evidence type="ECO:0000256" key="10">
    <source>
        <dbReference type="ARBA" id="ARBA00023004"/>
    </source>
</evidence>
<comment type="pathway">
    <text evidence="3">Cofactor biosynthesis; molybdopterin biosynthesis.</text>
</comment>
<dbReference type="InterPro" id="IPR007197">
    <property type="entry name" value="rSAM"/>
</dbReference>
<feature type="region of interest" description="Disordered" evidence="16">
    <location>
        <begin position="588"/>
        <end position="615"/>
    </location>
</feature>
<feature type="region of interest" description="Disordered" evidence="16">
    <location>
        <begin position="39"/>
        <end position="59"/>
    </location>
</feature>
<comment type="caution">
    <text evidence="18">The sequence shown here is derived from an EMBL/GenBank/DDBJ whole genome shotgun (WGS) entry which is preliminary data.</text>
</comment>
<dbReference type="PANTHER" id="PTHR22960:SF0">
    <property type="entry name" value="MOLYBDENUM COFACTOR BIOSYNTHESIS PROTEIN 1"/>
    <property type="match status" value="1"/>
</dbReference>
<dbReference type="InterPro" id="IPR047594">
    <property type="entry name" value="MoaC_bact/euk"/>
</dbReference>
<dbReference type="SUPFAM" id="SSF55040">
    <property type="entry name" value="Molybdenum cofactor biosynthesis protein C, MoaC"/>
    <property type="match status" value="1"/>
</dbReference>
<comment type="similarity">
    <text evidence="4">In the C-terminal section; belongs to the MoaC family.</text>
</comment>
<dbReference type="NCBIfam" id="TIGR02666">
    <property type="entry name" value="moaA"/>
    <property type="match status" value="1"/>
</dbReference>
<evidence type="ECO:0000256" key="9">
    <source>
        <dbReference type="ARBA" id="ARBA00022741"/>
    </source>
</evidence>
<evidence type="ECO:0000259" key="17">
    <source>
        <dbReference type="PROSITE" id="PS51918"/>
    </source>
</evidence>
<evidence type="ECO:0000256" key="1">
    <source>
        <dbReference type="ARBA" id="ARBA00001637"/>
    </source>
</evidence>
<dbReference type="InterPro" id="IPR036522">
    <property type="entry name" value="MoaC_sf"/>
</dbReference>
<dbReference type="PANTHER" id="PTHR22960">
    <property type="entry name" value="MOLYBDOPTERIN COFACTOR SYNTHESIS PROTEIN A"/>
    <property type="match status" value="1"/>
</dbReference>
<dbReference type="EMBL" id="JBEDNZ010000013">
    <property type="protein sequence ID" value="KAL0830936.1"/>
    <property type="molecule type" value="Genomic_DNA"/>
</dbReference>
<dbReference type="InterPro" id="IPR050105">
    <property type="entry name" value="MoCo_biosynth_MoaA/MoaC"/>
</dbReference>
<evidence type="ECO:0000256" key="3">
    <source>
        <dbReference type="ARBA" id="ARBA00005046"/>
    </source>
</evidence>
<comment type="similarity">
    <text evidence="5">In the N-terminal section; belongs to the radical SAM superfamily. MoaA family.</text>
</comment>
<sequence>MRASVTKFKLLSCVPRVEVDTVTLASRFGKRSYTDVRTATASAPVGEPPEAAPVEGGPLTDLHGRRHNYLRISLTERCNLRCQYCMPPEGAVLSPRERLLTRGELARAARVFAALGVDKLRLTGGEPTLRADLADIIQDLTSIEGIKTVSMTTNGLVLTRRLPALQRAGLAALNVSLDSLRAERYEHMARRPGLSRVLAGVDLALQLGYRPLKINTVLMKGFNDDEICDFVEYTRDREVEVRFIEFMPFSGNAWDDSKMVPYRAALRTILQRFPDLRPLAPRPNDTARVWQVPGHAGTVGFIASMTQHFCASCNRLRLTADGNLKVCLFGAAEVSLRDAMRAGEPDARLEQLVRAALRRKLPQHAESREHEESADGAHRRLALGAAPASLGVPLARGPPATRVRLFSTRAGDGDDDASARTPAATQRPADDESQSDGGAFTHLDARGRARMVDVGDKPVTARAAEAECSLLVGARLLRLLRDARLPKGDALTVAQVAGALAAKRTAELIPLCHPLPLECARVLVELPAGDAGRGGALRVHCEVRVTARTGAEMEALTGCAVAALTLYDMCKSVDRGMRITDLRVVRKSGGRSGEWPRSPEPASPAAAPADASADREIYAPTNFPYF</sequence>
<dbReference type="SMART" id="SM00729">
    <property type="entry name" value="Elp3"/>
    <property type="match status" value="1"/>
</dbReference>